<accession>A0ABV1WK33</accession>
<name>A0ABV1WK33_9ACTN</name>
<evidence type="ECO:0000313" key="2">
    <source>
        <dbReference type="EMBL" id="MER6984555.1"/>
    </source>
</evidence>
<evidence type="ECO:0000313" key="3">
    <source>
        <dbReference type="Proteomes" id="UP001458415"/>
    </source>
</evidence>
<gene>
    <name evidence="2" type="ORF">ABT317_48325</name>
</gene>
<dbReference type="Gene3D" id="1.10.10.2840">
    <property type="entry name" value="PucR C-terminal helix-turn-helix domain"/>
    <property type="match status" value="1"/>
</dbReference>
<keyword evidence="3" id="KW-1185">Reference proteome</keyword>
<organism evidence="2 3">
    <name type="scientific">Streptomyces carpinensis</name>
    <dbReference type="NCBI Taxonomy" id="66369"/>
    <lineage>
        <taxon>Bacteria</taxon>
        <taxon>Bacillati</taxon>
        <taxon>Actinomycetota</taxon>
        <taxon>Actinomycetes</taxon>
        <taxon>Kitasatosporales</taxon>
        <taxon>Streptomycetaceae</taxon>
        <taxon>Streptomyces</taxon>
    </lineage>
</organism>
<comment type="caution">
    <text evidence="2">The sequence shown here is derived from an EMBL/GenBank/DDBJ whole genome shotgun (WGS) entry which is preliminary data.</text>
</comment>
<dbReference type="PANTHER" id="PTHR33744">
    <property type="entry name" value="CARBOHYDRATE DIACID REGULATOR"/>
    <property type="match status" value="1"/>
</dbReference>
<dbReference type="EMBL" id="JBEPCU010001880">
    <property type="protein sequence ID" value="MER6984555.1"/>
    <property type="molecule type" value="Genomic_DNA"/>
</dbReference>
<dbReference type="InterPro" id="IPR051448">
    <property type="entry name" value="CdaR-like_regulators"/>
</dbReference>
<dbReference type="InterPro" id="IPR042070">
    <property type="entry name" value="PucR_C-HTH_sf"/>
</dbReference>
<feature type="domain" description="PucR C-terminal helix-turn-helix" evidence="1">
    <location>
        <begin position="41"/>
        <end position="95"/>
    </location>
</feature>
<sequence>ADPAPQDRAVRLADLLTGPALRTWAHELLGRLAADTRDVRATLRAWIAAGGNAERAARLLGVHAQTVREHIRGVEPVLERRLLDTGSDLYEVVLAHLAVGDLQPPALDGPA</sequence>
<feature type="non-terminal residue" evidence="2">
    <location>
        <position position="1"/>
    </location>
</feature>
<reference evidence="2 3" key="1">
    <citation type="submission" date="2024-06" db="EMBL/GenBank/DDBJ databases">
        <title>The Natural Products Discovery Center: Release of the First 8490 Sequenced Strains for Exploring Actinobacteria Biosynthetic Diversity.</title>
        <authorList>
            <person name="Kalkreuter E."/>
            <person name="Kautsar S.A."/>
            <person name="Yang D."/>
            <person name="Bader C.D."/>
            <person name="Teijaro C.N."/>
            <person name="Fluegel L."/>
            <person name="Davis C.M."/>
            <person name="Simpson J.R."/>
            <person name="Lauterbach L."/>
            <person name="Steele A.D."/>
            <person name="Gui C."/>
            <person name="Meng S."/>
            <person name="Li G."/>
            <person name="Viehrig K."/>
            <person name="Ye F."/>
            <person name="Su P."/>
            <person name="Kiefer A.F."/>
            <person name="Nichols A."/>
            <person name="Cepeda A.J."/>
            <person name="Yan W."/>
            <person name="Fan B."/>
            <person name="Jiang Y."/>
            <person name="Adhikari A."/>
            <person name="Zheng C.-J."/>
            <person name="Schuster L."/>
            <person name="Cowan T.M."/>
            <person name="Smanski M.J."/>
            <person name="Chevrette M.G."/>
            <person name="De Carvalho L.P.S."/>
            <person name="Shen B."/>
        </authorList>
    </citation>
    <scope>NUCLEOTIDE SEQUENCE [LARGE SCALE GENOMIC DNA]</scope>
    <source>
        <strain evidence="2 3">NPDC000634</strain>
    </source>
</reference>
<protein>
    <submittedName>
        <fullName evidence="2">Helix-turn-helix domain-containing protein</fullName>
    </submittedName>
</protein>
<proteinExistence type="predicted"/>
<dbReference type="InterPro" id="IPR025736">
    <property type="entry name" value="PucR_C-HTH_dom"/>
</dbReference>
<dbReference type="Pfam" id="PF13556">
    <property type="entry name" value="HTH_30"/>
    <property type="match status" value="1"/>
</dbReference>
<dbReference type="Proteomes" id="UP001458415">
    <property type="component" value="Unassembled WGS sequence"/>
</dbReference>
<evidence type="ECO:0000259" key="1">
    <source>
        <dbReference type="Pfam" id="PF13556"/>
    </source>
</evidence>
<dbReference type="PANTHER" id="PTHR33744:SF1">
    <property type="entry name" value="DNA-BINDING TRANSCRIPTIONAL ACTIVATOR ADER"/>
    <property type="match status" value="1"/>
</dbReference>